<dbReference type="InterPro" id="IPR050131">
    <property type="entry name" value="Peptidase_S8_subtilisin-like"/>
</dbReference>
<evidence type="ECO:0000313" key="8">
    <source>
        <dbReference type="EMBL" id="KKO75193.1"/>
    </source>
</evidence>
<keyword evidence="4 5" id="KW-0720">Serine protease</keyword>
<proteinExistence type="inferred from homology"/>
<evidence type="ECO:0000256" key="2">
    <source>
        <dbReference type="ARBA" id="ARBA00022670"/>
    </source>
</evidence>
<evidence type="ECO:0000313" key="9">
    <source>
        <dbReference type="Proteomes" id="UP000034350"/>
    </source>
</evidence>
<evidence type="ECO:0000259" key="7">
    <source>
        <dbReference type="Pfam" id="PF00082"/>
    </source>
</evidence>
<dbReference type="OrthoDB" id="206201at2759"/>
<dbReference type="PANTHER" id="PTHR43806">
    <property type="entry name" value="PEPTIDASE S8"/>
    <property type="match status" value="1"/>
</dbReference>
<keyword evidence="6" id="KW-1133">Transmembrane helix</keyword>
<keyword evidence="2 5" id="KW-0645">Protease</keyword>
<dbReference type="PROSITE" id="PS51892">
    <property type="entry name" value="SUBTILASE"/>
    <property type="match status" value="1"/>
</dbReference>
<dbReference type="VEuPathDB" id="MicrosporidiaDB:G9O61_00g007310"/>
<keyword evidence="9" id="KW-1185">Reference proteome</keyword>
<dbReference type="Proteomes" id="UP000034350">
    <property type="component" value="Unassembled WGS sequence"/>
</dbReference>
<dbReference type="InterPro" id="IPR000209">
    <property type="entry name" value="Peptidase_S8/S53_dom"/>
</dbReference>
<feature type="active site" description="Charge relay system" evidence="5">
    <location>
        <position position="215"/>
    </location>
</feature>
<accession>A0A0F9WQI3</accession>
<evidence type="ECO:0000256" key="1">
    <source>
        <dbReference type="ARBA" id="ARBA00011073"/>
    </source>
</evidence>
<dbReference type="GO" id="GO:0004252">
    <property type="term" value="F:serine-type endopeptidase activity"/>
    <property type="evidence" value="ECO:0007669"/>
    <property type="project" value="UniProtKB-UniRule"/>
</dbReference>
<sequence>MIYLVYFYIFLKFNSKLPHVLADTNLVNDNLIFEVTTTTTVITTKIEEIPFKPQNKIPLNTSSRDTADFECNLNSTVMTNLLKDVQKKPQCYIFKDDINSQNFVNDLREAGVDISQAYNSNFLGGKFCTENQELVDKLRQTYKLEEDIMFKIASTQYPISKHLFLMKNYTNRIFNSYFYNNLIFSILQIDKLFKCFLGYYKYYYTGRNTKIYVLDTSVNIKTPNISNITGTKRSCNSHGDINVDLIVSRTRGYARDAQIIVLDGVDCEGNIHLSEILELLENVKKDIHPTVLLFGVTGPYSEILNGVVENLASSGIIVISPAGNQHDNACYYSPSSSRKILTVGSVDRHTKISKFSNYGSCVRLYSLGQEIYESNNTKGTSHAAATIAGAVAMYLEKYSNANLQEIWSFLDKNSYWNGTYSTFKVPYLSLEYNHKDFDFVEDDTNGFYICIILLIIIFLLFIVLCYYIHKYRKRKKRRDYVIDTNLRNFSEN</sequence>
<evidence type="ECO:0000256" key="5">
    <source>
        <dbReference type="PROSITE-ProRule" id="PRU01240"/>
    </source>
</evidence>
<dbReference type="Gene3D" id="3.40.50.200">
    <property type="entry name" value="Peptidase S8/S53 domain"/>
    <property type="match status" value="1"/>
</dbReference>
<dbReference type="PANTHER" id="PTHR43806:SF11">
    <property type="entry name" value="CEREVISIN-RELATED"/>
    <property type="match status" value="1"/>
</dbReference>
<gene>
    <name evidence="8" type="ORF">AAJ76_280004189</name>
</gene>
<dbReference type="Pfam" id="PF00082">
    <property type="entry name" value="Peptidase_S8"/>
    <property type="match status" value="1"/>
</dbReference>
<dbReference type="GO" id="GO:0005615">
    <property type="term" value="C:extracellular space"/>
    <property type="evidence" value="ECO:0007669"/>
    <property type="project" value="TreeGrafter"/>
</dbReference>
<keyword evidence="6" id="KW-0812">Transmembrane</keyword>
<dbReference type="EMBL" id="JPQZ01000028">
    <property type="protein sequence ID" value="KKO75193.1"/>
    <property type="molecule type" value="Genomic_DNA"/>
</dbReference>
<name>A0A0F9WQI3_9MICR</name>
<organism evidence="8 9">
    <name type="scientific">Vairimorpha ceranae</name>
    <dbReference type="NCBI Taxonomy" id="40302"/>
    <lineage>
        <taxon>Eukaryota</taxon>
        <taxon>Fungi</taxon>
        <taxon>Fungi incertae sedis</taxon>
        <taxon>Microsporidia</taxon>
        <taxon>Nosematidae</taxon>
        <taxon>Vairimorpha</taxon>
    </lineage>
</organism>
<dbReference type="VEuPathDB" id="MicrosporidiaDB:AAJ76_280004189"/>
<dbReference type="VEuPathDB" id="MicrosporidiaDB:NCER_100214"/>
<feature type="active site" description="Charge relay system" evidence="5">
    <location>
        <position position="238"/>
    </location>
</feature>
<dbReference type="SUPFAM" id="SSF52743">
    <property type="entry name" value="Subtilisin-like"/>
    <property type="match status" value="1"/>
</dbReference>
<dbReference type="SMR" id="A0A0F9WQI3"/>
<comment type="similarity">
    <text evidence="1 5">Belongs to the peptidase S8 family.</text>
</comment>
<dbReference type="AlphaFoldDB" id="A0A0F9WQI3"/>
<feature type="active site" description="Charge relay system" evidence="5">
    <location>
        <position position="381"/>
    </location>
</feature>
<feature type="domain" description="Peptidase S8/S53" evidence="7">
    <location>
        <begin position="206"/>
        <end position="405"/>
    </location>
</feature>
<comment type="caution">
    <text evidence="8">The sequence shown here is derived from an EMBL/GenBank/DDBJ whole genome shotgun (WGS) entry which is preliminary data.</text>
</comment>
<dbReference type="RefSeq" id="XP_024330935.1">
    <property type="nucleotide sequence ID" value="XM_024474936.1"/>
</dbReference>
<evidence type="ECO:0000256" key="6">
    <source>
        <dbReference type="SAM" id="Phobius"/>
    </source>
</evidence>
<evidence type="ECO:0000256" key="3">
    <source>
        <dbReference type="ARBA" id="ARBA00022801"/>
    </source>
</evidence>
<dbReference type="GO" id="GO:0006508">
    <property type="term" value="P:proteolysis"/>
    <property type="evidence" value="ECO:0007669"/>
    <property type="project" value="UniProtKB-KW"/>
</dbReference>
<dbReference type="InterPro" id="IPR036852">
    <property type="entry name" value="Peptidase_S8/S53_dom_sf"/>
</dbReference>
<dbReference type="GeneID" id="36319865"/>
<reference evidence="8 9" key="1">
    <citation type="journal article" date="2015" name="Environ. Microbiol.">
        <title>Genome analyses suggest the presence of polyploidy and recent human-driven expansions in eight global populations of the honeybee pathogen Nosema ceranae.</title>
        <authorList>
            <person name="Pelin A."/>
            <person name="Selman M."/>
            <person name="Aris-Brosou S."/>
            <person name="Farinelli L."/>
            <person name="Corradi N."/>
        </authorList>
    </citation>
    <scope>NUCLEOTIDE SEQUENCE [LARGE SCALE GENOMIC DNA]</scope>
    <source>
        <strain evidence="8 9">PA08 1199</strain>
    </source>
</reference>
<evidence type="ECO:0000256" key="4">
    <source>
        <dbReference type="ARBA" id="ARBA00022825"/>
    </source>
</evidence>
<keyword evidence="3 5" id="KW-0378">Hydrolase</keyword>
<protein>
    <submittedName>
        <fullName evidence="8">Subtilisin-like endopeptidase</fullName>
    </submittedName>
</protein>
<keyword evidence="6" id="KW-0472">Membrane</keyword>
<feature type="transmembrane region" description="Helical" evidence="6">
    <location>
        <begin position="446"/>
        <end position="468"/>
    </location>
</feature>